<gene>
    <name evidence="2" type="ORF">CP980_03075</name>
</gene>
<protein>
    <recommendedName>
        <fullName evidence="4">Heavy metal-binding domain-containing protein</fullName>
    </recommendedName>
</protein>
<evidence type="ECO:0000313" key="3">
    <source>
        <dbReference type="Proteomes" id="UP000325563"/>
    </source>
</evidence>
<accession>A0A5J6J947</accession>
<dbReference type="AlphaFoldDB" id="A0A5J6J947"/>
<dbReference type="EMBL" id="CP023692">
    <property type="protein sequence ID" value="QEV44186.1"/>
    <property type="molecule type" value="Genomic_DNA"/>
</dbReference>
<dbReference type="InterPro" id="IPR035439">
    <property type="entry name" value="UPF0145_dom_sf"/>
</dbReference>
<evidence type="ECO:0000256" key="1">
    <source>
        <dbReference type="ARBA" id="ARBA00010751"/>
    </source>
</evidence>
<evidence type="ECO:0000313" key="2">
    <source>
        <dbReference type="EMBL" id="QEV44186.1"/>
    </source>
</evidence>
<name>A0A5J6J947_STRVI</name>
<dbReference type="InterPro" id="IPR002765">
    <property type="entry name" value="UPF0145_YbjQ-like"/>
</dbReference>
<comment type="similarity">
    <text evidence="1">Belongs to the UPF0145 family.</text>
</comment>
<dbReference type="SUPFAM" id="SSF117782">
    <property type="entry name" value="YbjQ-like"/>
    <property type="match status" value="1"/>
</dbReference>
<sequence length="289" mass="31146">MAEGPMTHPRTAGPSETGARTWDSFLSAPELAAVTSAGFDPLGHVLGITVFTTPYTGAWGCPGAWSALSAGGYPKPSRWVPSYEPLVQALHTARKRALTRAVDECRALGGDGVVGVSVDIEPTPLGGLECTVRGTAVRARSRIRPHQPFTSHLGGQDFARLIHSGWVPTQLAFGIAFAGRHDDWRTTRRTRWTAPNEEVEGYTLLVNRVREEARTRLKRDAAAAGGEGVVVDETELKVEKEECRNGTLGYAYDFSAEAAFVGTAIARFGRSARPAGPGPLTIMRLDREH</sequence>
<dbReference type="Gene3D" id="3.30.110.70">
    <property type="entry name" value="Hypothetical protein apc22750. Chain B"/>
    <property type="match status" value="1"/>
</dbReference>
<dbReference type="PANTHER" id="PTHR34068:SF2">
    <property type="entry name" value="UPF0145 PROTEIN SCO3412"/>
    <property type="match status" value="1"/>
</dbReference>
<proteinExistence type="inferred from homology"/>
<keyword evidence="3" id="KW-1185">Reference proteome</keyword>
<dbReference type="Pfam" id="PF01906">
    <property type="entry name" value="YbjQ_1"/>
    <property type="match status" value="1"/>
</dbReference>
<reference evidence="2 3" key="1">
    <citation type="submission" date="2017-09" db="EMBL/GenBank/DDBJ databases">
        <authorList>
            <person name="Lee N."/>
            <person name="Cho B.-K."/>
        </authorList>
    </citation>
    <scope>NUCLEOTIDE SEQUENCE [LARGE SCALE GENOMIC DNA]</scope>
    <source>
        <strain evidence="2 3">ATCC 27476</strain>
    </source>
</reference>
<dbReference type="KEGG" id="svn:CP980_03075"/>
<dbReference type="Proteomes" id="UP000325563">
    <property type="component" value="Chromosome"/>
</dbReference>
<dbReference type="PANTHER" id="PTHR34068">
    <property type="entry name" value="UPF0145 PROTEIN YBJQ"/>
    <property type="match status" value="1"/>
</dbReference>
<evidence type="ECO:0008006" key="4">
    <source>
        <dbReference type="Google" id="ProtNLM"/>
    </source>
</evidence>
<organism evidence="2 3">
    <name type="scientific">Streptomyces vinaceus</name>
    <dbReference type="NCBI Taxonomy" id="1960"/>
    <lineage>
        <taxon>Bacteria</taxon>
        <taxon>Bacillati</taxon>
        <taxon>Actinomycetota</taxon>
        <taxon>Actinomycetes</taxon>
        <taxon>Kitasatosporales</taxon>
        <taxon>Streptomycetaceae</taxon>
        <taxon>Streptomyces</taxon>
    </lineage>
</organism>